<reference evidence="1" key="1">
    <citation type="submission" date="2021-02" db="EMBL/GenBank/DDBJ databases">
        <authorList>
            <person name="Palmer J.M."/>
        </authorList>
    </citation>
    <scope>NUCLEOTIDE SEQUENCE</scope>
    <source>
        <strain evidence="1">SCRP23</strain>
    </source>
</reference>
<proteinExistence type="predicted"/>
<dbReference type="Proteomes" id="UP000693981">
    <property type="component" value="Unassembled WGS sequence"/>
</dbReference>
<comment type="caution">
    <text evidence="1">The sequence shown here is derived from an EMBL/GenBank/DDBJ whole genome shotgun (WGS) entry which is preliminary data.</text>
</comment>
<dbReference type="AlphaFoldDB" id="A0A8T1W4Z1"/>
<organism evidence="1 2">
    <name type="scientific">Phytophthora boehmeriae</name>
    <dbReference type="NCBI Taxonomy" id="109152"/>
    <lineage>
        <taxon>Eukaryota</taxon>
        <taxon>Sar</taxon>
        <taxon>Stramenopiles</taxon>
        <taxon>Oomycota</taxon>
        <taxon>Peronosporomycetes</taxon>
        <taxon>Peronosporales</taxon>
        <taxon>Peronosporaceae</taxon>
        <taxon>Phytophthora</taxon>
    </lineage>
</organism>
<accession>A0A8T1W4Z1</accession>
<evidence type="ECO:0000313" key="2">
    <source>
        <dbReference type="Proteomes" id="UP000693981"/>
    </source>
</evidence>
<dbReference type="EMBL" id="JAGDFL010000466">
    <property type="protein sequence ID" value="KAG7387718.1"/>
    <property type="molecule type" value="Genomic_DNA"/>
</dbReference>
<gene>
    <name evidence="1" type="ORF">PHYBOEH_008157</name>
</gene>
<name>A0A8T1W4Z1_9STRA</name>
<keyword evidence="2" id="KW-1185">Reference proteome</keyword>
<protein>
    <submittedName>
        <fullName evidence="1">Uncharacterized protein</fullName>
    </submittedName>
</protein>
<evidence type="ECO:0000313" key="1">
    <source>
        <dbReference type="EMBL" id="KAG7387718.1"/>
    </source>
</evidence>
<sequence>MASDVDSDTETVLGGSPLSPCVWTSSAIVQPFRADGSNQQETLSMVATDPTTSVVPAPDGAATALPPRRKELVLSPASQLDVLSQISTLSVNEDLIVATAESQTERDLEGVIAYQRILHRNLMEMADFVDSTFGVYSNTISKVNSQIYTKTKENCDVQPRVDVNVTTEPVEKERPIVLNSTYEVTKTQTNKASKGVLFTALEAGEKVREVQRSKEQWIKSRDQEMWKKIRDSKDWEGWRLYTNCELISILRHSSTPPKEAQLQQLLLLRQRCTTDAVTRGYSRKYQSTDQTKHY</sequence>
<dbReference type="OrthoDB" id="78635at2759"/>